<feature type="compositionally biased region" description="Acidic residues" evidence="14">
    <location>
        <begin position="578"/>
        <end position="606"/>
    </location>
</feature>
<reference evidence="18" key="1">
    <citation type="journal article" date="2017" name="bioRxiv">
        <title>Conservation of a gene cluster reveals novel cercosporin biosynthetic mechanisms and extends production to the genus Colletotrichum.</title>
        <authorList>
            <person name="de Jonge R."/>
            <person name="Ebert M.K."/>
            <person name="Huitt-Roehl C.R."/>
            <person name="Pal P."/>
            <person name="Suttle J.C."/>
            <person name="Spanner R.E."/>
            <person name="Neubauer J.D."/>
            <person name="Jurick W.M.II."/>
            <person name="Stott K.A."/>
            <person name="Secor G.A."/>
            <person name="Thomma B.P.H.J."/>
            <person name="Van de Peer Y."/>
            <person name="Townsend C.A."/>
            <person name="Bolton M.D."/>
        </authorList>
    </citation>
    <scope>NUCLEOTIDE SEQUENCE [LARGE SCALE GENOMIC DNA]</scope>
    <source>
        <strain evidence="18">CBS538.71</strain>
    </source>
</reference>
<evidence type="ECO:0000256" key="7">
    <source>
        <dbReference type="ARBA" id="ARBA00022840"/>
    </source>
</evidence>
<evidence type="ECO:0000256" key="13">
    <source>
        <dbReference type="ARBA" id="ARBA00023242"/>
    </source>
</evidence>
<dbReference type="InterPro" id="IPR027417">
    <property type="entry name" value="P-loop_NTPase"/>
</dbReference>
<evidence type="ECO:0000256" key="11">
    <source>
        <dbReference type="ARBA" id="ARBA00023159"/>
    </source>
</evidence>
<evidence type="ECO:0000259" key="15">
    <source>
        <dbReference type="PROSITE" id="PS51192"/>
    </source>
</evidence>
<keyword evidence="7" id="KW-0067">ATP-binding</keyword>
<evidence type="ECO:0000256" key="6">
    <source>
        <dbReference type="ARBA" id="ARBA00022806"/>
    </source>
</evidence>
<evidence type="ECO:0000256" key="14">
    <source>
        <dbReference type="SAM" id="MobiDB-lite"/>
    </source>
</evidence>
<keyword evidence="13" id="KW-0539">Nucleus</keyword>
<protein>
    <recommendedName>
        <fullName evidence="3">DNA helicase</fullName>
        <ecNumber evidence="3">3.6.4.12</ecNumber>
    </recommendedName>
</protein>
<feature type="compositionally biased region" description="Basic residues" evidence="14">
    <location>
        <begin position="1730"/>
        <end position="1741"/>
    </location>
</feature>
<dbReference type="InterPro" id="IPR014001">
    <property type="entry name" value="Helicase_ATP-bd"/>
</dbReference>
<dbReference type="PROSITE" id="PS00690">
    <property type="entry name" value="DEAH_ATP_HELICASE"/>
    <property type="match status" value="1"/>
</dbReference>
<evidence type="ECO:0000256" key="10">
    <source>
        <dbReference type="ARBA" id="ARBA00023125"/>
    </source>
</evidence>
<dbReference type="PANTHER" id="PTHR45685:SF1">
    <property type="entry name" value="HELICASE SRCAP"/>
    <property type="match status" value="1"/>
</dbReference>
<evidence type="ECO:0000259" key="16">
    <source>
        <dbReference type="PROSITE" id="PS51194"/>
    </source>
</evidence>
<feature type="compositionally biased region" description="Basic and acidic residues" evidence="14">
    <location>
        <begin position="240"/>
        <end position="250"/>
    </location>
</feature>
<dbReference type="FunFam" id="3.40.50.10810:FF:000005">
    <property type="entry name" value="Photoperiod-independent early flowering 1"/>
    <property type="match status" value="1"/>
</dbReference>
<dbReference type="InterPro" id="IPR002464">
    <property type="entry name" value="DNA/RNA_helicase_DEAH_CS"/>
</dbReference>
<feature type="compositionally biased region" description="Basic and acidic residues" evidence="14">
    <location>
        <begin position="616"/>
        <end position="652"/>
    </location>
</feature>
<feature type="region of interest" description="Disordered" evidence="14">
    <location>
        <begin position="558"/>
        <end position="854"/>
    </location>
</feature>
<dbReference type="InterPro" id="IPR050520">
    <property type="entry name" value="INO80/SWR1_helicase"/>
</dbReference>
<dbReference type="Pfam" id="PF00271">
    <property type="entry name" value="Helicase_C"/>
    <property type="match status" value="1"/>
</dbReference>
<feature type="region of interest" description="Disordered" evidence="14">
    <location>
        <begin position="1719"/>
        <end position="1741"/>
    </location>
</feature>
<evidence type="ECO:0000256" key="8">
    <source>
        <dbReference type="ARBA" id="ARBA00022853"/>
    </source>
</evidence>
<dbReference type="SMART" id="SM00487">
    <property type="entry name" value="DEXDc"/>
    <property type="match status" value="1"/>
</dbReference>
<dbReference type="GO" id="GO:0016887">
    <property type="term" value="F:ATP hydrolysis activity"/>
    <property type="evidence" value="ECO:0007669"/>
    <property type="project" value="TreeGrafter"/>
</dbReference>
<dbReference type="GO" id="GO:0003678">
    <property type="term" value="F:DNA helicase activity"/>
    <property type="evidence" value="ECO:0007669"/>
    <property type="project" value="UniProtKB-EC"/>
</dbReference>
<evidence type="ECO:0000313" key="18">
    <source>
        <dbReference type="Proteomes" id="UP000237631"/>
    </source>
</evidence>
<keyword evidence="11" id="KW-0010">Activator</keyword>
<keyword evidence="8" id="KW-0156">Chromatin regulator</keyword>
<gene>
    <name evidence="17" type="ORF">CBER1_08569</name>
</gene>
<comment type="subcellular location">
    <subcellularLocation>
        <location evidence="1">Nucleus</location>
    </subcellularLocation>
</comment>
<evidence type="ECO:0000313" key="17">
    <source>
        <dbReference type="EMBL" id="PPJ51396.1"/>
    </source>
</evidence>
<dbReference type="InterPro" id="IPR001650">
    <property type="entry name" value="Helicase_C-like"/>
</dbReference>
<dbReference type="GO" id="GO:0000812">
    <property type="term" value="C:Swr1 complex"/>
    <property type="evidence" value="ECO:0007669"/>
    <property type="project" value="TreeGrafter"/>
</dbReference>
<feature type="compositionally biased region" description="Polar residues" evidence="14">
    <location>
        <begin position="281"/>
        <end position="297"/>
    </location>
</feature>
<feature type="compositionally biased region" description="Low complexity" evidence="14">
    <location>
        <begin position="266"/>
        <end position="280"/>
    </location>
</feature>
<name>A0A2S6BV88_9PEZI</name>
<dbReference type="CDD" id="cd18793">
    <property type="entry name" value="SF2_C_SNF"/>
    <property type="match status" value="1"/>
</dbReference>
<dbReference type="GO" id="GO:0005524">
    <property type="term" value="F:ATP binding"/>
    <property type="evidence" value="ECO:0007669"/>
    <property type="project" value="UniProtKB-KW"/>
</dbReference>
<dbReference type="EMBL" id="PNEN01001755">
    <property type="protein sequence ID" value="PPJ51396.1"/>
    <property type="molecule type" value="Genomic_DNA"/>
</dbReference>
<feature type="compositionally biased region" description="Acidic residues" evidence="14">
    <location>
        <begin position="708"/>
        <end position="760"/>
    </location>
</feature>
<accession>A0A2S6BV88</accession>
<dbReference type="GO" id="GO:0006338">
    <property type="term" value="P:chromatin remodeling"/>
    <property type="evidence" value="ECO:0007669"/>
    <property type="project" value="TreeGrafter"/>
</dbReference>
<feature type="compositionally biased region" description="Basic and acidic residues" evidence="14">
    <location>
        <begin position="1649"/>
        <end position="1661"/>
    </location>
</feature>
<dbReference type="GO" id="GO:0003677">
    <property type="term" value="F:DNA binding"/>
    <property type="evidence" value="ECO:0007669"/>
    <property type="project" value="UniProtKB-KW"/>
</dbReference>
<dbReference type="InterPro" id="IPR049730">
    <property type="entry name" value="SNF2/RAD54-like_C"/>
</dbReference>
<dbReference type="SUPFAM" id="SSF52540">
    <property type="entry name" value="P-loop containing nucleoside triphosphate hydrolases"/>
    <property type="match status" value="2"/>
</dbReference>
<dbReference type="STRING" id="357750.A0A2S6BV88"/>
<dbReference type="OrthoDB" id="372624at2759"/>
<feature type="region of interest" description="Disordered" evidence="14">
    <location>
        <begin position="1643"/>
        <end position="1686"/>
    </location>
</feature>
<keyword evidence="12" id="KW-0804">Transcription</keyword>
<keyword evidence="6" id="KW-0347">Helicase</keyword>
<evidence type="ECO:0000256" key="4">
    <source>
        <dbReference type="ARBA" id="ARBA00022741"/>
    </source>
</evidence>
<evidence type="ECO:0000256" key="9">
    <source>
        <dbReference type="ARBA" id="ARBA00023015"/>
    </source>
</evidence>
<feature type="compositionally biased region" description="Basic and acidic residues" evidence="14">
    <location>
        <begin position="799"/>
        <end position="811"/>
    </location>
</feature>
<dbReference type="Pfam" id="PF00176">
    <property type="entry name" value="SNF2-rel_dom"/>
    <property type="match status" value="1"/>
</dbReference>
<evidence type="ECO:0000256" key="2">
    <source>
        <dbReference type="ARBA" id="ARBA00009220"/>
    </source>
</evidence>
<comment type="caution">
    <text evidence="17">The sequence shown here is derived from an EMBL/GenBank/DDBJ whole genome shotgun (WGS) entry which is preliminary data.</text>
</comment>
<dbReference type="Gene3D" id="3.40.50.10810">
    <property type="entry name" value="Tandem AAA-ATPase domain"/>
    <property type="match status" value="1"/>
</dbReference>
<dbReference type="SMART" id="SM00490">
    <property type="entry name" value="HELICc"/>
    <property type="match status" value="1"/>
</dbReference>
<comment type="similarity">
    <text evidence="2">Belongs to the SNF2/RAD54 helicase family. SWR1 subfamily.</text>
</comment>
<keyword evidence="5" id="KW-0378">Hydrolase</keyword>
<feature type="region of interest" description="Disordered" evidence="14">
    <location>
        <begin position="1"/>
        <end position="339"/>
    </location>
</feature>
<evidence type="ECO:0000256" key="1">
    <source>
        <dbReference type="ARBA" id="ARBA00004123"/>
    </source>
</evidence>
<evidence type="ECO:0000256" key="12">
    <source>
        <dbReference type="ARBA" id="ARBA00023163"/>
    </source>
</evidence>
<feature type="domain" description="Helicase ATP-binding" evidence="15">
    <location>
        <begin position="900"/>
        <end position="1073"/>
    </location>
</feature>
<organism evidence="17 18">
    <name type="scientific">Cercospora berteroae</name>
    <dbReference type="NCBI Taxonomy" id="357750"/>
    <lineage>
        <taxon>Eukaryota</taxon>
        <taxon>Fungi</taxon>
        <taxon>Dikarya</taxon>
        <taxon>Ascomycota</taxon>
        <taxon>Pezizomycotina</taxon>
        <taxon>Dothideomycetes</taxon>
        <taxon>Dothideomycetidae</taxon>
        <taxon>Mycosphaerellales</taxon>
        <taxon>Mycosphaerellaceae</taxon>
        <taxon>Cercospora</taxon>
    </lineage>
</organism>
<dbReference type="Gene3D" id="3.40.50.300">
    <property type="entry name" value="P-loop containing nucleotide triphosphate hydrolases"/>
    <property type="match status" value="1"/>
</dbReference>
<proteinExistence type="inferred from homology"/>
<keyword evidence="9" id="KW-0805">Transcription regulation</keyword>
<dbReference type="InterPro" id="IPR038718">
    <property type="entry name" value="SNF2-like_sf"/>
</dbReference>
<evidence type="ECO:0000256" key="3">
    <source>
        <dbReference type="ARBA" id="ARBA00012551"/>
    </source>
</evidence>
<feature type="compositionally biased region" description="Pro residues" evidence="14">
    <location>
        <begin position="68"/>
        <end position="78"/>
    </location>
</feature>
<dbReference type="PROSITE" id="PS51194">
    <property type="entry name" value="HELICASE_CTER"/>
    <property type="match status" value="1"/>
</dbReference>
<evidence type="ECO:0000256" key="5">
    <source>
        <dbReference type="ARBA" id="ARBA00022801"/>
    </source>
</evidence>
<dbReference type="EC" id="3.6.4.12" evidence="3"/>
<dbReference type="Proteomes" id="UP000237631">
    <property type="component" value="Unassembled WGS sequence"/>
</dbReference>
<sequence>MNPPDLPTRETDAVIDESVAEPLEQHARLASPRDDGDDPAADPTTIKSEPLDHGSDGQRPSADADAAAPPPTLPPDYGPPATKRRRESEVELHTPEPAQHSPPKKRKRAASPPWQFPVAAQSTLKSVDGRRVSARHSNVGTPGLSGSEAERAETTHSRGRSQSTTAASRPPSPPWKRFEAQGPTSIYIDGQRKSGRANKDLVAVPKRISPRSKKQVDRLGGQKHADIKPSASKSMGGSTRKSEPGSEKLKKQANGLERPSSSTDSAQRIADLQAQIAALQPSRSFAQDPTSPTTNGVKRNPGRPKSKIKREASPALRRKSHRTGDASPDSPTLAKPSPRLKLKVAPRVFIPPPFPQARVPSPILPPKLSIWQLLNNLELQERQAPSAENDRGPLSVEKLAEDEAKYVSREAATRRRILEATQTGGPLSVENLSLFQDDQQIEPPQQFGHRDHLTAHALYLRTLQIREKTLHRTLAKKIAQEALEKWKERNGPTEEDLIAERNKIIDHVKKQIVTDMKAKWEMVEAHVKESKRRAWEKEQERVRAEKLKEKLEYSENLLAKQRGEADSDSGMDEGSLSDAEESGQESEEDSEENMDSSDESEEEGAMSEEAFAAYKAKRDAELEAERQASRGVEPPDKLDSKVEPPDNEDRNAETNATSPTREQKDSNDEERDNGDATPEAEGTGDAMDIDDAAPSSRPKKSGVAALFQDDDDADDDETSDESVDMDSEDYDSDEDMSSTGDEADNNDNDEEENGTDDTEQPPELRNSLMALYSEKELLKQKEGGLPTPMTSVENGGDDENARPQSEPRSEAQADAGASTDEKPIATGIDEQPGVGDSEDKPSAPLQTNGGGDAMETEQIGEVDGASETSEPGFTKTLVPVPNLLRGTLRSYQHAGVDWLASLYRNGTNGILADEMGLGKTIQTIALLAHLAEVHEVWETHLVIVPTSVILNWVTEFQKFLPGFRVLGYYGSASERELKRKGWTNDPHHEDRSKRGYNVVITSYNVAAQDINAIRGQQWHYLILDEAHNIRNFNSQRWQLLIRLRTKARLLLTGTPLQNDLAEVWSLLTFLTAGDESRSHGELEEFLSHWKDPVKEIFDQGVQKLTENAQRVVDQLHISLRPFLLRRKKDEVEKDLPKKTESVVVCKLSKRQRQLYQDYMGLASTRDTLAKGSGVQAGAVLLSLRRVCNHPDLFDPRPIQTSFAMECSPLEGYAESEHLIRRMSGARDNIPAKLLIVSNTSLRRSAMNRSRQLAVGDELSRQLSEVESTIPNEEPDRATIAGSRALQRLRMRQRRLQQLRSCIAATESALDQEPLLPTDLREVVTVSNNKPYMFKSKSQPLVKTWQGHTRLGRRPLRFEHLSDWHVANDTQLQRDVATSDSYAEDMKELIVRFAFVPPAATVPILDYAIPRKAQEAMRSSALYPADHDYGHEARVRTSIAFPDKRLLIYDAGKLQRLTYLLRNLQSRGSRSLIFTQMTGTLDVLERFLSLMGLPYLRLDGSTPVERRQLYSSEFNRADSKYQCMILSSRAGGVGLNLTGASSVIFYDLDWNPQMDRQCMDRAHRIGQTKDVEVYKLVSEKTVEENILRRANQKSLLDQTVIQDGHFTTEYQLKRSSDDKEDEIDDAIGRLLGGDEQATTTALASVEDKEDVQAAEKAGKEDRTDDVDFGDRSSKGPSQANTPGPGAAEDEIDEVAEELKGHVDLYMIKQMEHLLQGWVYTPPPARLDKHGRDRSHRPKKRIR</sequence>
<feature type="compositionally biased region" description="Basic and acidic residues" evidence="14">
    <location>
        <begin position="773"/>
        <end position="782"/>
    </location>
</feature>
<dbReference type="PANTHER" id="PTHR45685">
    <property type="entry name" value="HELICASE SRCAP-RELATED"/>
    <property type="match status" value="1"/>
</dbReference>
<dbReference type="PROSITE" id="PS51192">
    <property type="entry name" value="HELICASE_ATP_BIND_1"/>
    <property type="match status" value="1"/>
</dbReference>
<keyword evidence="4" id="KW-0547">Nucleotide-binding</keyword>
<feature type="compositionally biased region" description="Basic and acidic residues" evidence="14">
    <location>
        <begin position="23"/>
        <end position="34"/>
    </location>
</feature>
<keyword evidence="10" id="KW-0238">DNA-binding</keyword>
<dbReference type="InterPro" id="IPR000330">
    <property type="entry name" value="SNF2_N"/>
</dbReference>
<dbReference type="GO" id="GO:0042393">
    <property type="term" value="F:histone binding"/>
    <property type="evidence" value="ECO:0007669"/>
    <property type="project" value="TreeGrafter"/>
</dbReference>
<feature type="domain" description="Helicase C-terminal" evidence="16">
    <location>
        <begin position="1455"/>
        <end position="1606"/>
    </location>
</feature>
<keyword evidence="18" id="KW-1185">Reference proteome</keyword>